<dbReference type="SUPFAM" id="SSF52317">
    <property type="entry name" value="Class I glutamine amidotransferase-like"/>
    <property type="match status" value="1"/>
</dbReference>
<feature type="region of interest" description="Disordered" evidence="4">
    <location>
        <begin position="310"/>
        <end position="332"/>
    </location>
</feature>
<protein>
    <submittedName>
        <fullName evidence="6">GlxA family transcriptional regulator</fullName>
    </submittedName>
</protein>
<evidence type="ECO:0000256" key="4">
    <source>
        <dbReference type="SAM" id="MobiDB-lite"/>
    </source>
</evidence>
<keyword evidence="1" id="KW-0805">Transcription regulation</keyword>
<dbReference type="PROSITE" id="PS00041">
    <property type="entry name" value="HTH_ARAC_FAMILY_1"/>
    <property type="match status" value="1"/>
</dbReference>
<evidence type="ECO:0000313" key="7">
    <source>
        <dbReference type="Proteomes" id="UP001500393"/>
    </source>
</evidence>
<dbReference type="EMBL" id="BAAAOS010000038">
    <property type="protein sequence ID" value="GAA1592305.1"/>
    <property type="molecule type" value="Genomic_DNA"/>
</dbReference>
<reference evidence="7" key="1">
    <citation type="journal article" date="2019" name="Int. J. Syst. Evol. Microbiol.">
        <title>The Global Catalogue of Microorganisms (GCM) 10K type strain sequencing project: providing services to taxonomists for standard genome sequencing and annotation.</title>
        <authorList>
            <consortium name="The Broad Institute Genomics Platform"/>
            <consortium name="The Broad Institute Genome Sequencing Center for Infectious Disease"/>
            <person name="Wu L."/>
            <person name="Ma J."/>
        </authorList>
    </citation>
    <scope>NUCLEOTIDE SEQUENCE [LARGE SCALE GENOMIC DNA]</scope>
    <source>
        <strain evidence="7">JCM 14969</strain>
    </source>
</reference>
<comment type="caution">
    <text evidence="6">The sequence shown here is derived from an EMBL/GenBank/DDBJ whole genome shotgun (WGS) entry which is preliminary data.</text>
</comment>
<dbReference type="PANTHER" id="PTHR43130">
    <property type="entry name" value="ARAC-FAMILY TRANSCRIPTIONAL REGULATOR"/>
    <property type="match status" value="1"/>
</dbReference>
<sequence length="332" mass="35156">MLVVVYDGVRLLDVTGPLEVFAVANEQGGEYRSRLASPDGRDVVANTGTRLGVDLSLSSADARGATLVVPGGPNWLHTISDAGLLDEIRRLSGQSSRTASVCAGAFALAAAGLLDGRRATTHWELAEQLARRFPLVEVDSDAIFVQDGTVITSAGVTSGIDLALALVEKDLGAETARLVAKQMVVFLQRPGGQSQFSVRLSAGQARHELVRKVLDAITSDPAGDHSLDVLASRAGVSTRHLTRLFHEEVGTTPARFVEKVRVEAAQLLLEATADPLDVIARQVGLGSPETLRRAFTRVLNTTPGTYRARFHTTGVTSDPSAAPRRGEPVSPA</sequence>
<proteinExistence type="predicted"/>
<dbReference type="PROSITE" id="PS01124">
    <property type="entry name" value="HTH_ARAC_FAMILY_2"/>
    <property type="match status" value="1"/>
</dbReference>
<keyword evidence="3" id="KW-0804">Transcription</keyword>
<gene>
    <name evidence="6" type="ORF">GCM10009789_53000</name>
</gene>
<dbReference type="SMART" id="SM00342">
    <property type="entry name" value="HTH_ARAC"/>
    <property type="match status" value="1"/>
</dbReference>
<dbReference type="Pfam" id="PF12833">
    <property type="entry name" value="HTH_18"/>
    <property type="match status" value="1"/>
</dbReference>
<feature type="domain" description="HTH araC/xylS-type" evidence="5">
    <location>
        <begin position="211"/>
        <end position="309"/>
    </location>
</feature>
<dbReference type="Pfam" id="PF01965">
    <property type="entry name" value="DJ-1_PfpI"/>
    <property type="match status" value="1"/>
</dbReference>
<keyword evidence="7" id="KW-1185">Reference proteome</keyword>
<dbReference type="InterPro" id="IPR009057">
    <property type="entry name" value="Homeodomain-like_sf"/>
</dbReference>
<dbReference type="InterPro" id="IPR029062">
    <property type="entry name" value="Class_I_gatase-like"/>
</dbReference>
<keyword evidence="2" id="KW-0238">DNA-binding</keyword>
<evidence type="ECO:0000256" key="2">
    <source>
        <dbReference type="ARBA" id="ARBA00023125"/>
    </source>
</evidence>
<dbReference type="Gene3D" id="3.40.50.880">
    <property type="match status" value="1"/>
</dbReference>
<organism evidence="6 7">
    <name type="scientific">Kribbella sancticallisti</name>
    <dbReference type="NCBI Taxonomy" id="460087"/>
    <lineage>
        <taxon>Bacteria</taxon>
        <taxon>Bacillati</taxon>
        <taxon>Actinomycetota</taxon>
        <taxon>Actinomycetes</taxon>
        <taxon>Propionibacteriales</taxon>
        <taxon>Kribbellaceae</taxon>
        <taxon>Kribbella</taxon>
    </lineage>
</organism>
<dbReference type="CDD" id="cd03137">
    <property type="entry name" value="GATase1_AraC_1"/>
    <property type="match status" value="1"/>
</dbReference>
<evidence type="ECO:0000256" key="3">
    <source>
        <dbReference type="ARBA" id="ARBA00023163"/>
    </source>
</evidence>
<dbReference type="InterPro" id="IPR052158">
    <property type="entry name" value="INH-QAR"/>
</dbReference>
<evidence type="ECO:0000313" key="6">
    <source>
        <dbReference type="EMBL" id="GAA1592305.1"/>
    </source>
</evidence>
<name>A0ABP4PY39_9ACTN</name>
<evidence type="ECO:0000256" key="1">
    <source>
        <dbReference type="ARBA" id="ARBA00023015"/>
    </source>
</evidence>
<accession>A0ABP4PY39</accession>
<evidence type="ECO:0000259" key="5">
    <source>
        <dbReference type="PROSITE" id="PS01124"/>
    </source>
</evidence>
<dbReference type="Proteomes" id="UP001500393">
    <property type="component" value="Unassembled WGS sequence"/>
</dbReference>
<dbReference type="InterPro" id="IPR002818">
    <property type="entry name" value="DJ-1/PfpI"/>
</dbReference>
<dbReference type="InterPro" id="IPR018060">
    <property type="entry name" value="HTH_AraC"/>
</dbReference>
<dbReference type="Gene3D" id="1.10.10.60">
    <property type="entry name" value="Homeodomain-like"/>
    <property type="match status" value="1"/>
</dbReference>
<dbReference type="PANTHER" id="PTHR43130:SF3">
    <property type="entry name" value="HTH-TYPE TRANSCRIPTIONAL REGULATOR RV1931C"/>
    <property type="match status" value="1"/>
</dbReference>
<dbReference type="InterPro" id="IPR018062">
    <property type="entry name" value="HTH_AraC-typ_CS"/>
</dbReference>
<dbReference type="SUPFAM" id="SSF46689">
    <property type="entry name" value="Homeodomain-like"/>
    <property type="match status" value="2"/>
</dbReference>